<dbReference type="EMBL" id="JAODUO010000833">
    <property type="protein sequence ID" value="KAK2174031.1"/>
    <property type="molecule type" value="Genomic_DNA"/>
</dbReference>
<dbReference type="InterPro" id="IPR013783">
    <property type="entry name" value="Ig-like_fold"/>
</dbReference>
<dbReference type="PROSITE" id="PS50835">
    <property type="entry name" value="IG_LIKE"/>
    <property type="match status" value="2"/>
</dbReference>
<evidence type="ECO:0000259" key="6">
    <source>
        <dbReference type="PROSITE" id="PS50835"/>
    </source>
</evidence>
<name>A0AAD9KMD6_RIDPI</name>
<gene>
    <name evidence="7" type="ORF">NP493_834g00020</name>
</gene>
<dbReference type="PANTHER" id="PTHR12231:SF253">
    <property type="entry name" value="DPR-INTERACTING PROTEIN ETA, ISOFORM B-RELATED"/>
    <property type="match status" value="1"/>
</dbReference>
<organism evidence="7 8">
    <name type="scientific">Ridgeia piscesae</name>
    <name type="common">Tubeworm</name>
    <dbReference type="NCBI Taxonomy" id="27915"/>
    <lineage>
        <taxon>Eukaryota</taxon>
        <taxon>Metazoa</taxon>
        <taxon>Spiralia</taxon>
        <taxon>Lophotrochozoa</taxon>
        <taxon>Annelida</taxon>
        <taxon>Polychaeta</taxon>
        <taxon>Sedentaria</taxon>
        <taxon>Canalipalpata</taxon>
        <taxon>Sabellida</taxon>
        <taxon>Siboglinidae</taxon>
        <taxon>Ridgeia</taxon>
    </lineage>
</organism>
<evidence type="ECO:0000256" key="1">
    <source>
        <dbReference type="ARBA" id="ARBA00022729"/>
    </source>
</evidence>
<dbReference type="SMART" id="SM00409">
    <property type="entry name" value="IG"/>
    <property type="match status" value="2"/>
</dbReference>
<feature type="signal peptide" evidence="5">
    <location>
        <begin position="1"/>
        <end position="31"/>
    </location>
</feature>
<evidence type="ECO:0000256" key="2">
    <source>
        <dbReference type="ARBA" id="ARBA00022737"/>
    </source>
</evidence>
<sequence>MAFVIRSHDHGNCRHLCLVLTLFGLFLGVRAASTETGKKLYFSNDGLEPVTRAQLGENLVLTCEAGGMPSPVIYWLYKGRRINQGGARIKDDDVIYERPAQEALLLGSTKSRLSIDCVAREDVGEYTCVAETPSQKITSTTFLEIEDGLDMLKACVLDSITKVKPPKVYMWTAQRIEYEGNDVQLFCRASDRRDVKITWFDRNGDEITINDSQYKILDNGDLVISQIDWMQHMGTYKCVAENSGGLDSVSTFLYPTVP</sequence>
<accession>A0AAD9KMD6</accession>
<reference evidence="7" key="1">
    <citation type="journal article" date="2023" name="Mol. Biol. Evol.">
        <title>Third-Generation Sequencing Reveals the Adaptive Role of the Epigenome in Three Deep-Sea Polychaetes.</title>
        <authorList>
            <person name="Perez M."/>
            <person name="Aroh O."/>
            <person name="Sun Y."/>
            <person name="Lan Y."/>
            <person name="Juniper S.K."/>
            <person name="Young C.R."/>
            <person name="Angers B."/>
            <person name="Qian P.Y."/>
        </authorList>
    </citation>
    <scope>NUCLEOTIDE SEQUENCE</scope>
    <source>
        <strain evidence="7">R07B-5</strain>
    </source>
</reference>
<dbReference type="CDD" id="cd00096">
    <property type="entry name" value="Ig"/>
    <property type="match status" value="1"/>
</dbReference>
<keyword evidence="8" id="KW-1185">Reference proteome</keyword>
<dbReference type="InterPro" id="IPR003599">
    <property type="entry name" value="Ig_sub"/>
</dbReference>
<feature type="domain" description="Ig-like" evidence="6">
    <location>
        <begin position="56"/>
        <end position="138"/>
    </location>
</feature>
<proteinExistence type="predicted"/>
<keyword evidence="4" id="KW-0393">Immunoglobulin domain</keyword>
<keyword evidence="2" id="KW-0677">Repeat</keyword>
<feature type="domain" description="Ig-like" evidence="6">
    <location>
        <begin position="166"/>
        <end position="250"/>
    </location>
</feature>
<evidence type="ECO:0000256" key="5">
    <source>
        <dbReference type="SAM" id="SignalP"/>
    </source>
</evidence>
<dbReference type="Pfam" id="PF13927">
    <property type="entry name" value="Ig_3"/>
    <property type="match status" value="2"/>
</dbReference>
<dbReference type="InterPro" id="IPR036179">
    <property type="entry name" value="Ig-like_dom_sf"/>
</dbReference>
<dbReference type="InterPro" id="IPR003598">
    <property type="entry name" value="Ig_sub2"/>
</dbReference>
<evidence type="ECO:0000256" key="3">
    <source>
        <dbReference type="ARBA" id="ARBA00023157"/>
    </source>
</evidence>
<dbReference type="Proteomes" id="UP001209878">
    <property type="component" value="Unassembled WGS sequence"/>
</dbReference>
<dbReference type="InterPro" id="IPR007110">
    <property type="entry name" value="Ig-like_dom"/>
</dbReference>
<evidence type="ECO:0000313" key="8">
    <source>
        <dbReference type="Proteomes" id="UP001209878"/>
    </source>
</evidence>
<dbReference type="GO" id="GO:0043005">
    <property type="term" value="C:neuron projection"/>
    <property type="evidence" value="ECO:0007669"/>
    <property type="project" value="TreeGrafter"/>
</dbReference>
<feature type="chain" id="PRO_5041978775" description="Ig-like domain-containing protein" evidence="5">
    <location>
        <begin position="32"/>
        <end position="258"/>
    </location>
</feature>
<dbReference type="SMART" id="SM00408">
    <property type="entry name" value="IGc2"/>
    <property type="match status" value="2"/>
</dbReference>
<evidence type="ECO:0000256" key="4">
    <source>
        <dbReference type="ARBA" id="ARBA00023319"/>
    </source>
</evidence>
<dbReference type="AlphaFoldDB" id="A0AAD9KMD6"/>
<evidence type="ECO:0000313" key="7">
    <source>
        <dbReference type="EMBL" id="KAK2174031.1"/>
    </source>
</evidence>
<comment type="caution">
    <text evidence="7">The sequence shown here is derived from an EMBL/GenBank/DDBJ whole genome shotgun (WGS) entry which is preliminary data.</text>
</comment>
<dbReference type="Gene3D" id="2.60.40.10">
    <property type="entry name" value="Immunoglobulins"/>
    <property type="match status" value="2"/>
</dbReference>
<dbReference type="SUPFAM" id="SSF48726">
    <property type="entry name" value="Immunoglobulin"/>
    <property type="match status" value="2"/>
</dbReference>
<dbReference type="InterPro" id="IPR051170">
    <property type="entry name" value="Neural/epithelial_adhesion"/>
</dbReference>
<keyword evidence="3" id="KW-1015">Disulfide bond</keyword>
<protein>
    <recommendedName>
        <fullName evidence="6">Ig-like domain-containing protein</fullName>
    </recommendedName>
</protein>
<keyword evidence="1 5" id="KW-0732">Signal</keyword>
<dbReference type="PANTHER" id="PTHR12231">
    <property type="entry name" value="CTX-RELATED TYPE I TRANSMEMBRANE PROTEIN"/>
    <property type="match status" value="1"/>
</dbReference>